<keyword evidence="1" id="KW-0812">Transmembrane</keyword>
<dbReference type="Proteomes" id="UP000183832">
    <property type="component" value="Unassembled WGS sequence"/>
</dbReference>
<dbReference type="AlphaFoldDB" id="A0A1J1ICH7"/>
<evidence type="ECO:0000313" key="3">
    <source>
        <dbReference type="Proteomes" id="UP000183832"/>
    </source>
</evidence>
<protein>
    <submittedName>
        <fullName evidence="2">CLUMA_CG010655, isoform A</fullName>
    </submittedName>
</protein>
<dbReference type="InterPro" id="IPR036291">
    <property type="entry name" value="NAD(P)-bd_dom_sf"/>
</dbReference>
<dbReference type="PANTHER" id="PTHR43313">
    <property type="entry name" value="SHORT-CHAIN DEHYDROGENASE/REDUCTASE FAMILY 9C"/>
    <property type="match status" value="1"/>
</dbReference>
<feature type="transmembrane region" description="Helical" evidence="1">
    <location>
        <begin position="6"/>
        <end position="29"/>
    </location>
</feature>
<dbReference type="Pfam" id="PF00106">
    <property type="entry name" value="adh_short"/>
    <property type="match status" value="1"/>
</dbReference>
<keyword evidence="1" id="KW-0472">Membrane</keyword>
<evidence type="ECO:0000256" key="1">
    <source>
        <dbReference type="SAM" id="Phobius"/>
    </source>
</evidence>
<evidence type="ECO:0000313" key="2">
    <source>
        <dbReference type="EMBL" id="CRK97260.1"/>
    </source>
</evidence>
<name>A0A1J1ICH7_9DIPT</name>
<dbReference type="STRING" id="568069.A0A1J1ICH7"/>
<organism evidence="2 3">
    <name type="scientific">Clunio marinus</name>
    <dbReference type="NCBI Taxonomy" id="568069"/>
    <lineage>
        <taxon>Eukaryota</taxon>
        <taxon>Metazoa</taxon>
        <taxon>Ecdysozoa</taxon>
        <taxon>Arthropoda</taxon>
        <taxon>Hexapoda</taxon>
        <taxon>Insecta</taxon>
        <taxon>Pterygota</taxon>
        <taxon>Neoptera</taxon>
        <taxon>Endopterygota</taxon>
        <taxon>Diptera</taxon>
        <taxon>Nematocera</taxon>
        <taxon>Chironomoidea</taxon>
        <taxon>Chironomidae</taxon>
        <taxon>Clunio</taxon>
    </lineage>
</organism>
<dbReference type="OrthoDB" id="9876299at2759"/>
<reference evidence="2 3" key="1">
    <citation type="submission" date="2015-04" db="EMBL/GenBank/DDBJ databases">
        <authorList>
            <person name="Syromyatnikov M.Y."/>
            <person name="Popov V.N."/>
        </authorList>
    </citation>
    <scope>NUCLEOTIDE SEQUENCE [LARGE SCALE GENOMIC DNA]</scope>
</reference>
<keyword evidence="3" id="KW-1185">Reference proteome</keyword>
<dbReference type="Gene3D" id="3.40.50.720">
    <property type="entry name" value="NAD(P)-binding Rossmann-like Domain"/>
    <property type="match status" value="1"/>
</dbReference>
<sequence length="319" mass="34956">MEVHTALVLTVQLVALFSIAGALLLYLLCKVKGSRNVSLDPRFGSILITSADTALGLQLSTYLASKGCRVFAGMKDPHESLPAKLLKGWMKARENHLELESNCVIGQIVPLKIDVTKEDVLREATEKMGAHLNAGERGILAVINTAGTVFRGRIDTQEFQEWESMFKNNVLGCLRVARAFIGLLRPTRGRFIFLGSGSRGDGLLAYNASRNSVEGTACALREELKPYGVSVVTLESSGVPAESLFKSPIPFTISDTEGIPTQYSAEILTHSSLQVIERALFDPRPFDSYSLSVPNTKFQCKLPCRSEFVRKSNSFVQKV</sequence>
<dbReference type="PANTHER" id="PTHR43313:SF36">
    <property type="entry name" value="D-BETA-HYDROXYBUTYRATE DEHYDROGENASE, MITOCHONDRIAL"/>
    <property type="match status" value="1"/>
</dbReference>
<dbReference type="GO" id="GO:0016491">
    <property type="term" value="F:oxidoreductase activity"/>
    <property type="evidence" value="ECO:0007669"/>
    <property type="project" value="TreeGrafter"/>
</dbReference>
<gene>
    <name evidence="2" type="ORF">CLUMA_CG010655</name>
</gene>
<proteinExistence type="predicted"/>
<accession>A0A1J1ICH7</accession>
<dbReference type="SUPFAM" id="SSF51735">
    <property type="entry name" value="NAD(P)-binding Rossmann-fold domains"/>
    <property type="match status" value="1"/>
</dbReference>
<dbReference type="EMBL" id="CVRI01000047">
    <property type="protein sequence ID" value="CRK97260.1"/>
    <property type="molecule type" value="Genomic_DNA"/>
</dbReference>
<dbReference type="GO" id="GO:0008202">
    <property type="term" value="P:steroid metabolic process"/>
    <property type="evidence" value="ECO:0007669"/>
    <property type="project" value="TreeGrafter"/>
</dbReference>
<keyword evidence="1" id="KW-1133">Transmembrane helix</keyword>
<dbReference type="InterPro" id="IPR002347">
    <property type="entry name" value="SDR_fam"/>
</dbReference>